<dbReference type="PROSITE" id="PS50113">
    <property type="entry name" value="PAC"/>
    <property type="match status" value="1"/>
</dbReference>
<accession>A0A845L484</accession>
<protein>
    <submittedName>
        <fullName evidence="5">EAL domain-containing protein</fullName>
    </submittedName>
</protein>
<dbReference type="InterPro" id="IPR000160">
    <property type="entry name" value="GGDEF_dom"/>
</dbReference>
<feature type="domain" description="GGDEF" evidence="4">
    <location>
        <begin position="173"/>
        <end position="307"/>
    </location>
</feature>
<evidence type="ECO:0000313" key="6">
    <source>
        <dbReference type="Proteomes" id="UP000463470"/>
    </source>
</evidence>
<dbReference type="NCBIfam" id="TIGR00254">
    <property type="entry name" value="GGDEF"/>
    <property type="match status" value="1"/>
</dbReference>
<dbReference type="SUPFAM" id="SSF55785">
    <property type="entry name" value="PYP-like sensor domain (PAS domain)"/>
    <property type="match status" value="1"/>
</dbReference>
<dbReference type="PANTHER" id="PTHR44757:SF2">
    <property type="entry name" value="BIOFILM ARCHITECTURE MAINTENANCE PROTEIN MBAA"/>
    <property type="match status" value="1"/>
</dbReference>
<dbReference type="SUPFAM" id="SSF55073">
    <property type="entry name" value="Nucleotide cyclase"/>
    <property type="match status" value="1"/>
</dbReference>
<comment type="caution">
    <text evidence="5">The sequence shown here is derived from an EMBL/GenBank/DDBJ whole genome shotgun (WGS) entry which is preliminary data.</text>
</comment>
<dbReference type="OrthoDB" id="9762141at2"/>
<keyword evidence="6" id="KW-1185">Reference proteome</keyword>
<gene>
    <name evidence="5" type="ORF">GTO91_12405</name>
</gene>
<evidence type="ECO:0000313" key="5">
    <source>
        <dbReference type="EMBL" id="MZP30516.1"/>
    </source>
</evidence>
<feature type="domain" description="PAC" evidence="2">
    <location>
        <begin position="90"/>
        <end position="142"/>
    </location>
</feature>
<dbReference type="SMART" id="SM00267">
    <property type="entry name" value="GGDEF"/>
    <property type="match status" value="1"/>
</dbReference>
<dbReference type="Gene3D" id="3.30.450.20">
    <property type="entry name" value="PAS domain"/>
    <property type="match status" value="1"/>
</dbReference>
<dbReference type="PROSITE" id="PS50887">
    <property type="entry name" value="GGDEF"/>
    <property type="match status" value="1"/>
</dbReference>
<evidence type="ECO:0000259" key="1">
    <source>
        <dbReference type="PROSITE" id="PS50112"/>
    </source>
</evidence>
<dbReference type="InterPro" id="IPR035965">
    <property type="entry name" value="PAS-like_dom_sf"/>
</dbReference>
<dbReference type="EMBL" id="WXEY01000014">
    <property type="protein sequence ID" value="MZP30516.1"/>
    <property type="molecule type" value="Genomic_DNA"/>
</dbReference>
<dbReference type="Pfam" id="PF08448">
    <property type="entry name" value="PAS_4"/>
    <property type="match status" value="1"/>
</dbReference>
<dbReference type="Gene3D" id="3.20.20.450">
    <property type="entry name" value="EAL domain"/>
    <property type="match status" value="1"/>
</dbReference>
<dbReference type="AlphaFoldDB" id="A0A845L484"/>
<dbReference type="Gene3D" id="3.30.70.270">
    <property type="match status" value="1"/>
</dbReference>
<dbReference type="InterPro" id="IPR000014">
    <property type="entry name" value="PAS"/>
</dbReference>
<dbReference type="Pfam" id="PF00990">
    <property type="entry name" value="GGDEF"/>
    <property type="match status" value="1"/>
</dbReference>
<dbReference type="SUPFAM" id="SSF141868">
    <property type="entry name" value="EAL domain-like"/>
    <property type="match status" value="1"/>
</dbReference>
<dbReference type="InterPro" id="IPR013656">
    <property type="entry name" value="PAS_4"/>
</dbReference>
<dbReference type="CDD" id="cd00130">
    <property type="entry name" value="PAS"/>
    <property type="match status" value="1"/>
</dbReference>
<dbReference type="SMART" id="SM00052">
    <property type="entry name" value="EAL"/>
    <property type="match status" value="1"/>
</dbReference>
<dbReference type="InterPro" id="IPR000700">
    <property type="entry name" value="PAS-assoc_C"/>
</dbReference>
<dbReference type="PANTHER" id="PTHR44757">
    <property type="entry name" value="DIGUANYLATE CYCLASE DGCP"/>
    <property type="match status" value="1"/>
</dbReference>
<reference evidence="5 6" key="1">
    <citation type="submission" date="2020-01" db="EMBL/GenBank/DDBJ databases">
        <title>Whole-genome sequence of Heliobacterium undosum DSM 13378.</title>
        <authorList>
            <person name="Kyndt J.A."/>
            <person name="Meyer T.E."/>
        </authorList>
    </citation>
    <scope>NUCLEOTIDE SEQUENCE [LARGE SCALE GENOMIC DNA]</scope>
    <source>
        <strain evidence="5 6">DSM 13378</strain>
    </source>
</reference>
<organism evidence="5 6">
    <name type="scientific">Heliomicrobium undosum</name>
    <dbReference type="NCBI Taxonomy" id="121734"/>
    <lineage>
        <taxon>Bacteria</taxon>
        <taxon>Bacillati</taxon>
        <taxon>Bacillota</taxon>
        <taxon>Clostridia</taxon>
        <taxon>Eubacteriales</taxon>
        <taxon>Heliobacteriaceae</taxon>
        <taxon>Heliomicrobium</taxon>
    </lineage>
</organism>
<dbReference type="InterPro" id="IPR052155">
    <property type="entry name" value="Biofilm_reg_signaling"/>
</dbReference>
<dbReference type="NCBIfam" id="TIGR00229">
    <property type="entry name" value="sensory_box"/>
    <property type="match status" value="1"/>
</dbReference>
<dbReference type="InterPro" id="IPR043128">
    <property type="entry name" value="Rev_trsase/Diguanyl_cyclase"/>
</dbReference>
<dbReference type="InterPro" id="IPR029787">
    <property type="entry name" value="Nucleotide_cyclase"/>
</dbReference>
<proteinExistence type="predicted"/>
<dbReference type="Pfam" id="PF00563">
    <property type="entry name" value="EAL"/>
    <property type="match status" value="1"/>
</dbReference>
<feature type="domain" description="EAL" evidence="3">
    <location>
        <begin position="318"/>
        <end position="567"/>
    </location>
</feature>
<dbReference type="PROSITE" id="PS50883">
    <property type="entry name" value="EAL"/>
    <property type="match status" value="1"/>
</dbReference>
<evidence type="ECO:0000259" key="3">
    <source>
        <dbReference type="PROSITE" id="PS50883"/>
    </source>
</evidence>
<name>A0A845L484_9FIRM</name>
<dbReference type="InterPro" id="IPR001633">
    <property type="entry name" value="EAL_dom"/>
</dbReference>
<dbReference type="PROSITE" id="PS50112">
    <property type="entry name" value="PAS"/>
    <property type="match status" value="1"/>
</dbReference>
<evidence type="ECO:0000259" key="4">
    <source>
        <dbReference type="PROSITE" id="PS50887"/>
    </source>
</evidence>
<dbReference type="Proteomes" id="UP000463470">
    <property type="component" value="Unassembled WGS sequence"/>
</dbReference>
<sequence>MIESKVSKGSSGLVQFAEEELRAVQESTYDAIFTCSLDGVISRITPSAARRNSSLEQLLGYSVNDVVHPEDQENVKAFFSKVKRLGTVRPGPEFRLRQSDGGWRWYSVNASLVCGVDGDPLYVTGVARDLSEQKETEKHLKHLATHDYLTGIPNRYYFDGALSRARRLAKEGTASSLLLIDVDKFNLVNDLLDHDMGDRLLTNLSRLLRSQIRRDDVLARLSGDEFGLILHGVAEAEAEQIASNLCRVVKDRDLCPVLEGCDLRFTVSIGVAEINGHQDVRQVLSRAGAALHMAKMAGRSQVVVAYANERMFSRLEETSRLIQIVRGADREGRFQLFFMPVVRSSDGAIEHYEALLRLRDGNGKLISPATFIPVAESFGLMGDIERWVVTEAVRFLEKNTQLRLYVNLSGESLGDKEILNFIEETVQNTPAIHGRLGFEITETAAIRDLMSAEQWVQKLRSLGCRFALDDFGSGYSSIAYLNKLPVDFIKIDGSFVRSIDQDPERRALVKGINQLVHSLGKMTISEYVENDRIWQLIREMGIEYGQGFYLGEPAPLPKDMVSESTMLELSPGSKE</sequence>
<dbReference type="SMART" id="SM00091">
    <property type="entry name" value="PAS"/>
    <property type="match status" value="1"/>
</dbReference>
<dbReference type="CDD" id="cd01948">
    <property type="entry name" value="EAL"/>
    <property type="match status" value="1"/>
</dbReference>
<evidence type="ECO:0000259" key="2">
    <source>
        <dbReference type="PROSITE" id="PS50113"/>
    </source>
</evidence>
<dbReference type="RefSeq" id="WP_161259036.1">
    <property type="nucleotide sequence ID" value="NZ_WXEY01000014.1"/>
</dbReference>
<feature type="domain" description="PAS" evidence="1">
    <location>
        <begin position="17"/>
        <end position="67"/>
    </location>
</feature>
<dbReference type="CDD" id="cd01949">
    <property type="entry name" value="GGDEF"/>
    <property type="match status" value="1"/>
</dbReference>
<dbReference type="InterPro" id="IPR035919">
    <property type="entry name" value="EAL_sf"/>
</dbReference>